<organism evidence="6">
    <name type="scientific">uncultured Thermomicrobiales bacterium</name>
    <dbReference type="NCBI Taxonomy" id="1645740"/>
    <lineage>
        <taxon>Bacteria</taxon>
        <taxon>Pseudomonadati</taxon>
        <taxon>Thermomicrobiota</taxon>
        <taxon>Thermomicrobia</taxon>
        <taxon>Thermomicrobiales</taxon>
        <taxon>environmental samples</taxon>
    </lineage>
</organism>
<dbReference type="CDD" id="cd19089">
    <property type="entry name" value="AKR_AKR14A1_2"/>
    <property type="match status" value="1"/>
</dbReference>
<dbReference type="AlphaFoldDB" id="A0A6J4URJ8"/>
<evidence type="ECO:0000256" key="1">
    <source>
        <dbReference type="ARBA" id="ARBA00006515"/>
    </source>
</evidence>
<dbReference type="PANTHER" id="PTHR43150">
    <property type="entry name" value="HYPERKINETIC, ISOFORM M"/>
    <property type="match status" value="1"/>
</dbReference>
<feature type="region of interest" description="Disordered" evidence="4">
    <location>
        <begin position="1"/>
        <end position="23"/>
    </location>
</feature>
<evidence type="ECO:0000313" key="6">
    <source>
        <dbReference type="EMBL" id="CAA9555813.1"/>
    </source>
</evidence>
<dbReference type="EMBL" id="CADCWM010000385">
    <property type="protein sequence ID" value="CAA9555813.1"/>
    <property type="molecule type" value="Genomic_DNA"/>
</dbReference>
<name>A0A6J4URJ8_9BACT</name>
<evidence type="ECO:0000256" key="3">
    <source>
        <dbReference type="ARBA" id="ARBA00023002"/>
    </source>
</evidence>
<dbReference type="Gene3D" id="3.20.20.100">
    <property type="entry name" value="NADP-dependent oxidoreductase domain"/>
    <property type="match status" value="1"/>
</dbReference>
<dbReference type="PANTHER" id="PTHR43150:SF4">
    <property type="entry name" value="L-GLYCERALDEHYDE 3-PHOSPHATE REDUCTASE"/>
    <property type="match status" value="1"/>
</dbReference>
<sequence length="356" mass="38840">MTASRPPLEASDLPLGATGIAGGKEGDFAPDRYGRMRYRRSGRNGLQLPALSLGGWQTFGGYRGPEVARACLLRAFDLGITHFDFANNYGTPPGQAEIVCGEIIRHELPRDELIISTKAGYGMWPGPYGDGLSKKYLVASCDQSLRRMGLEYFDLFYLHRPDPQTPLEESLGAIDLLIRQGKVLYGGVSNFPGALFADAVRICQREGFAPITIHQPSYNLLNRRIEWDLLPQTERAGVGVIAFSPLAGGLLTGKYLGGELPEDSRAALSWGEENARQRLTPERLQTLRDLNEIADGRGQSLAQLALAWVLRLPGITSALIGASRPEQLEENVRALDQPDFAPEELAAIDALAASRP</sequence>
<accession>A0A6J4URJ8</accession>
<gene>
    <name evidence="6" type="ORF">AVDCRST_MAG88-1100</name>
</gene>
<keyword evidence="2" id="KW-0521">NADP</keyword>
<dbReference type="Pfam" id="PF00248">
    <property type="entry name" value="Aldo_ket_red"/>
    <property type="match status" value="1"/>
</dbReference>
<proteinExistence type="inferred from homology"/>
<feature type="domain" description="NADP-dependent oxidoreductase" evidence="5">
    <location>
        <begin position="51"/>
        <end position="352"/>
    </location>
</feature>
<evidence type="ECO:0000256" key="2">
    <source>
        <dbReference type="ARBA" id="ARBA00022857"/>
    </source>
</evidence>
<evidence type="ECO:0000256" key="4">
    <source>
        <dbReference type="SAM" id="MobiDB-lite"/>
    </source>
</evidence>
<protein>
    <submittedName>
        <fullName evidence="6">L-glyceraldehyde 3-phosphate reductase</fullName>
    </submittedName>
</protein>
<dbReference type="InterPro" id="IPR005399">
    <property type="entry name" value="K_chnl_volt-dep_bsu_KCNAB-rel"/>
</dbReference>
<dbReference type="InterPro" id="IPR023210">
    <property type="entry name" value="NADP_OxRdtase_dom"/>
</dbReference>
<keyword evidence="3" id="KW-0560">Oxidoreductase</keyword>
<dbReference type="GO" id="GO:0051596">
    <property type="term" value="P:methylglyoxal catabolic process"/>
    <property type="evidence" value="ECO:0007669"/>
    <property type="project" value="TreeGrafter"/>
</dbReference>
<dbReference type="GO" id="GO:0016491">
    <property type="term" value="F:oxidoreductase activity"/>
    <property type="evidence" value="ECO:0007669"/>
    <property type="project" value="UniProtKB-KW"/>
</dbReference>
<evidence type="ECO:0000259" key="5">
    <source>
        <dbReference type="Pfam" id="PF00248"/>
    </source>
</evidence>
<reference evidence="6" key="1">
    <citation type="submission" date="2020-02" db="EMBL/GenBank/DDBJ databases">
        <authorList>
            <person name="Meier V. D."/>
        </authorList>
    </citation>
    <scope>NUCLEOTIDE SEQUENCE</scope>
    <source>
        <strain evidence="6">AVDCRST_MAG88</strain>
    </source>
</reference>
<dbReference type="SUPFAM" id="SSF51430">
    <property type="entry name" value="NAD(P)-linked oxidoreductase"/>
    <property type="match status" value="1"/>
</dbReference>
<comment type="similarity">
    <text evidence="1">Belongs to the shaker potassium channel beta subunit family.</text>
</comment>
<dbReference type="InterPro" id="IPR036812">
    <property type="entry name" value="NAD(P)_OxRdtase_dom_sf"/>
</dbReference>